<evidence type="ECO:0000256" key="3">
    <source>
        <dbReference type="SAM" id="MobiDB-lite"/>
    </source>
</evidence>
<feature type="region of interest" description="Disordered" evidence="3">
    <location>
        <begin position="1160"/>
        <end position="1212"/>
    </location>
</feature>
<evidence type="ECO:0000256" key="2">
    <source>
        <dbReference type="SAM" id="Coils"/>
    </source>
</evidence>
<feature type="region of interest" description="Disordered" evidence="3">
    <location>
        <begin position="415"/>
        <end position="478"/>
    </location>
</feature>
<dbReference type="SUPFAM" id="SSF56112">
    <property type="entry name" value="Protein kinase-like (PK-like)"/>
    <property type="match status" value="1"/>
</dbReference>
<feature type="compositionally biased region" description="Low complexity" evidence="3">
    <location>
        <begin position="1340"/>
        <end position="1355"/>
    </location>
</feature>
<sequence>MQFEQLIENSTVKDLKINYKKDYRENYKLVRDETIYGLSVCKTYIQKNIKTNEMFLCVQETFYDHQSPKIINMLETLQVINENPFFNQFRAFSYEELQQKSVRIYILIEYYDMNLIKIAKKRTLIDKNLIDSLTKCFLCSIQFLFKIESSLLAIHSSNVFLKQMSANINDGYLVKILYFPFMQSSFDMVLSGKEKHYNCYLSVEELECLDKKLENIEINNTQSNIFSFGALLLDLLNCANPNANGISLIYCKDSYRIDETNFFERINFVAEKYPKRVFLLLEQLLKFNDRQTPRQIMKLYENQSQINNSQIADDTIANAKQRIQMQLYSEFPIKSNVVNSPSNYNFAQKQKQNTLNNNNNSSEQQTFSNSAFQSNQEEPIYYNNNLSNNQNKINNEFQNNEFQDRKYNQQIQSPQDFQSNKNNNQVINPLGSSSQFDQDSNRNQKTRSKWDIPSIHNSGSRQFNPIVTPFSNNQLSPTERNEYANNIRYAEDSPTFANQNNISPSYQLSSESGNKNQQNSLYNQNSNNNDYNQFLFQSIDKDAEQKNRKFAVQGRGEDNQVVYKKQPDQISSEYFKPNNSSSNNQSQQFDFNFYNQIQNDNDKYMNKDLPSIQIQKVESNYENHSQQPNNNKNYDQQNSKFLLSPSSQFSNNDSSQQQYSKEIPQAPQLPSAPSAQSQKGAKDDYQKNTIPQAPLLNENSHLKTPQVNTIPQAPSLNTIPLAPPLNGIQVPKTNTIPPAPQLAGIPPAPFIGGIPPAPPIGGIPPAPPIGNTSQGSQLNGIPPAPQINGIPKAPPLLNGIPSAPPMSILQEKNKNNQQPIQHLQSMIQNSLEVTDENNEQEQIRKKEEVLQRLFQNNNQAAPVRLPFFLPNQGVKKEIKDENNAKQADQKEEIKNDKNKELIGIPPAPQNLIPPPPPLPLSNILVDTNYVVKPKLEADTTVRDEQKERIENHKKTQNQLKKESNDALLQSQSVLESSQRLIDKASKVKLPENQTYSTTILEEDENSANKKDTLDTYRTLKARENEYLNLKQQNLMKSQQQINLSKEEELKKIRNNHSQLLDNQNQHQQRSIENSVLNASNKGDFYNNRKYQDGNNQIQNQNESQQQSNLYASFNPDSQEKSHDIHSFNENSVAVFDNEGSLQNQHKLNFESIQNEREINHGGKDYNRQNDRSDLNDNQQFLSPQKKQNKVSSDYDLESYRNEDNQSSWRFRQTPPQFQDGYGFENGITQYQMNNSQISNQDNNFRSSQIDQSAYKFPTNVIQVINSIGGSLNQSSDQSSSIVQEAIRYNQQQEIIQQLYPNLNNSESRFQNRSEYLQESNFQPNVYNNQYDGIQSSYQPQKNQFQQKNAQNQNNSPESTENTYNSYPYQKNNQNQPQNYQLNSPTTQLNSSQNNLNSSSYTPSSNFQKNSLYKNNDFIEEQSQESEPEEQNSLIYKSPIQKNVKDYMSQLQKNKEFFEQLRKQRPQGSKQFDPQEFEQIVQQANQEPDKKGVRNSYKNSSQDSGIQSYLPQVDQVVENNFEYPQNQSNQNSTLDSYIEKTIDEQIYEDNKNLFFSEFQDFQDKEALIAELYQQLQKFPDTKKIQYKNKSFYEGQVQVTDRSIVRNGFGILKMQNGDIYCGYFKNNQFDGEGVYFYNHGDIYRGQLRKDLRQGHGTYYYHGLGFIYSGEWNGNVKEGYGRLLMKNKEKYEGYFKQNVKCGRGIYYFANGDTFDGEWVYDKKCGFGTLEFKDGNHFEGNFYDDLPYGQGQMKFKNGDEYSGNYEDGLISGYGIYIHANQQYYEGDFSKNQMNGEGIYYFKNGDKYQGQYIDGIREGYGKYFYQNGCIYEGQWVNNQKHGEGRYIFPDNTYYQGSFENSMKSGIGKQTFKENEFYNGQWRNDKRNGKGFYQFKDGSYYEGDWLNDKMHGEGTYNLKTSSGFRKIYGIWSDDELYQSFE</sequence>
<feature type="compositionally biased region" description="Polar residues" evidence="3">
    <location>
        <begin position="455"/>
        <end position="478"/>
    </location>
</feature>
<feature type="compositionally biased region" description="Low complexity" evidence="3">
    <location>
        <begin position="644"/>
        <end position="678"/>
    </location>
</feature>
<proteinExistence type="predicted"/>
<dbReference type="eggNOG" id="KOG0231">
    <property type="taxonomic scope" value="Eukaryota"/>
</dbReference>
<evidence type="ECO:0000313" key="4">
    <source>
        <dbReference type="EMBL" id="EAR88049.2"/>
    </source>
</evidence>
<feature type="region of interest" description="Disordered" evidence="3">
    <location>
        <begin position="643"/>
        <end position="684"/>
    </location>
</feature>
<feature type="region of interest" description="Disordered" evidence="3">
    <location>
        <begin position="1340"/>
        <end position="1409"/>
    </location>
</feature>
<dbReference type="Proteomes" id="UP000009168">
    <property type="component" value="Unassembled WGS sequence"/>
</dbReference>
<dbReference type="RefSeq" id="XP_001008294.2">
    <property type="nucleotide sequence ID" value="XM_001008294.2"/>
</dbReference>
<dbReference type="KEGG" id="tet:TTHERM_00013150"/>
<feature type="compositionally biased region" description="Basic and acidic residues" evidence="3">
    <location>
        <begin position="1160"/>
        <end position="1174"/>
    </location>
</feature>
<keyword evidence="5" id="KW-1185">Reference proteome</keyword>
<name>Q22RS3_TETTS</name>
<reference evidence="5" key="1">
    <citation type="journal article" date="2006" name="PLoS Biol.">
        <title>Macronuclear genome sequence of the ciliate Tetrahymena thermophila, a model eukaryote.</title>
        <authorList>
            <person name="Eisen J.A."/>
            <person name="Coyne R.S."/>
            <person name="Wu M."/>
            <person name="Wu D."/>
            <person name="Thiagarajan M."/>
            <person name="Wortman J.R."/>
            <person name="Badger J.H."/>
            <person name="Ren Q."/>
            <person name="Amedeo P."/>
            <person name="Jones K.M."/>
            <person name="Tallon L.J."/>
            <person name="Delcher A.L."/>
            <person name="Salzberg S.L."/>
            <person name="Silva J.C."/>
            <person name="Haas B.J."/>
            <person name="Majoros W.H."/>
            <person name="Farzad M."/>
            <person name="Carlton J.M."/>
            <person name="Smith R.K. Jr."/>
            <person name="Garg J."/>
            <person name="Pearlman R.E."/>
            <person name="Karrer K.M."/>
            <person name="Sun L."/>
            <person name="Manning G."/>
            <person name="Elde N.C."/>
            <person name="Turkewitz A.P."/>
            <person name="Asai D.J."/>
            <person name="Wilkes D.E."/>
            <person name="Wang Y."/>
            <person name="Cai H."/>
            <person name="Collins K."/>
            <person name="Stewart B.A."/>
            <person name="Lee S.R."/>
            <person name="Wilamowska K."/>
            <person name="Weinberg Z."/>
            <person name="Ruzzo W.L."/>
            <person name="Wloga D."/>
            <person name="Gaertig J."/>
            <person name="Frankel J."/>
            <person name="Tsao C.-C."/>
            <person name="Gorovsky M.A."/>
            <person name="Keeling P.J."/>
            <person name="Waller R.F."/>
            <person name="Patron N.J."/>
            <person name="Cherry J.M."/>
            <person name="Stover N.A."/>
            <person name="Krieger C.J."/>
            <person name="del Toro C."/>
            <person name="Ryder H.F."/>
            <person name="Williamson S.C."/>
            <person name="Barbeau R.A."/>
            <person name="Hamilton E.P."/>
            <person name="Orias E."/>
        </authorList>
    </citation>
    <scope>NUCLEOTIDE SEQUENCE [LARGE SCALE GENOMIC DNA]</scope>
    <source>
        <strain evidence="5">SB210</strain>
    </source>
</reference>
<dbReference type="Pfam" id="PF02493">
    <property type="entry name" value="MORN"/>
    <property type="match status" value="13"/>
</dbReference>
<dbReference type="InterPro" id="IPR003409">
    <property type="entry name" value="MORN"/>
</dbReference>
<feature type="region of interest" description="Disordered" evidence="3">
    <location>
        <begin position="1079"/>
        <end position="1106"/>
    </location>
</feature>
<gene>
    <name evidence="4" type="ORF">TTHERM_00013150</name>
</gene>
<dbReference type="InParanoid" id="Q22RS3"/>
<dbReference type="PANTHER" id="PTHR43215">
    <property type="entry name" value="RADIAL SPOKE HEAD 1 HOMOLOG"/>
    <property type="match status" value="1"/>
</dbReference>
<evidence type="ECO:0000256" key="1">
    <source>
        <dbReference type="ARBA" id="ARBA00022737"/>
    </source>
</evidence>
<dbReference type="GeneID" id="7823195"/>
<keyword evidence="2" id="KW-0175">Coiled coil</keyword>
<dbReference type="GO" id="GO:0005829">
    <property type="term" value="C:cytosol"/>
    <property type="evidence" value="ECO:0007669"/>
    <property type="project" value="TreeGrafter"/>
</dbReference>
<accession>Q22RS3</accession>
<dbReference type="EMBL" id="GG662845">
    <property type="protein sequence ID" value="EAR88049.2"/>
    <property type="molecule type" value="Genomic_DNA"/>
</dbReference>
<organism evidence="4 5">
    <name type="scientific">Tetrahymena thermophila (strain SB210)</name>
    <dbReference type="NCBI Taxonomy" id="312017"/>
    <lineage>
        <taxon>Eukaryota</taxon>
        <taxon>Sar</taxon>
        <taxon>Alveolata</taxon>
        <taxon>Ciliophora</taxon>
        <taxon>Intramacronucleata</taxon>
        <taxon>Oligohymenophorea</taxon>
        <taxon>Hymenostomatida</taxon>
        <taxon>Tetrahymenina</taxon>
        <taxon>Tetrahymenidae</taxon>
        <taxon>Tetrahymena</taxon>
    </lineage>
</organism>
<feature type="compositionally biased region" description="Polar residues" evidence="3">
    <location>
        <begin position="1400"/>
        <end position="1409"/>
    </location>
</feature>
<feature type="compositionally biased region" description="Low complexity" evidence="3">
    <location>
        <begin position="1094"/>
        <end position="1106"/>
    </location>
</feature>
<dbReference type="SUPFAM" id="SSF82185">
    <property type="entry name" value="Histone H3 K4-specific methyltransferase SET7/9 N-terminal domain"/>
    <property type="match status" value="3"/>
</dbReference>
<feature type="compositionally biased region" description="Polar residues" evidence="3">
    <location>
        <begin position="1175"/>
        <end position="1191"/>
    </location>
</feature>
<protein>
    <submittedName>
        <fullName evidence="4">MORN motif protein</fullName>
    </submittedName>
</protein>
<dbReference type="InterPro" id="IPR011009">
    <property type="entry name" value="Kinase-like_dom_sf"/>
</dbReference>
<feature type="region of interest" description="Disordered" evidence="3">
    <location>
        <begin position="494"/>
        <end position="529"/>
    </location>
</feature>
<feature type="compositionally biased region" description="Polar residues" evidence="3">
    <location>
        <begin position="1495"/>
        <end position="1504"/>
    </location>
</feature>
<feature type="region of interest" description="Disordered" evidence="3">
    <location>
        <begin position="1483"/>
        <end position="1504"/>
    </location>
</feature>
<dbReference type="HOGENOM" id="CLU_236607_0_0_1"/>
<feature type="region of interest" description="Disordered" evidence="3">
    <location>
        <begin position="942"/>
        <end position="964"/>
    </location>
</feature>
<dbReference type="Gene3D" id="2.20.110.10">
    <property type="entry name" value="Histone H3 K4-specific methyltransferase SET7/9 N-terminal domain"/>
    <property type="match status" value="5"/>
</dbReference>
<feature type="compositionally biased region" description="Polar residues" evidence="3">
    <location>
        <begin position="415"/>
        <end position="443"/>
    </location>
</feature>
<feature type="compositionally biased region" description="Polar residues" evidence="3">
    <location>
        <begin position="495"/>
        <end position="513"/>
    </location>
</feature>
<dbReference type="SMART" id="SM00698">
    <property type="entry name" value="MORN"/>
    <property type="match status" value="13"/>
</dbReference>
<feature type="coiled-coil region" evidence="2">
    <location>
        <begin position="1027"/>
        <end position="1069"/>
    </location>
</feature>
<feature type="coiled-coil region" evidence="2">
    <location>
        <begin position="836"/>
        <end position="891"/>
    </location>
</feature>
<feature type="compositionally biased region" description="Low complexity" evidence="3">
    <location>
        <begin position="1363"/>
        <end position="1399"/>
    </location>
</feature>
<evidence type="ECO:0000313" key="5">
    <source>
        <dbReference type="Proteomes" id="UP000009168"/>
    </source>
</evidence>
<feature type="compositionally biased region" description="Low complexity" evidence="3">
    <location>
        <begin position="514"/>
        <end position="529"/>
    </location>
</feature>
<keyword evidence="1" id="KW-0677">Repeat</keyword>
<dbReference type="PANTHER" id="PTHR43215:SF14">
    <property type="entry name" value="RADIAL SPOKE HEAD 1 HOMOLOG"/>
    <property type="match status" value="1"/>
</dbReference>